<evidence type="ECO:0000313" key="1">
    <source>
        <dbReference type="EMBL" id="CAL1708108.1"/>
    </source>
</evidence>
<dbReference type="EMBL" id="OZ037947">
    <property type="protein sequence ID" value="CAL1708108.1"/>
    <property type="molecule type" value="Genomic_DNA"/>
</dbReference>
<dbReference type="Proteomes" id="UP001497453">
    <property type="component" value="Chromosome 4"/>
</dbReference>
<name>A0ABP1DJU8_9APHY</name>
<keyword evidence="2" id="KW-1185">Reference proteome</keyword>
<protein>
    <submittedName>
        <fullName evidence="1">Uncharacterized protein</fullName>
    </submittedName>
</protein>
<gene>
    <name evidence="1" type="ORF">GFSPODELE1_LOCUS6698</name>
</gene>
<accession>A0ABP1DJU8</accession>
<reference evidence="2" key="1">
    <citation type="submission" date="2024-04" db="EMBL/GenBank/DDBJ databases">
        <authorList>
            <person name="Shaw F."/>
            <person name="Minotto A."/>
        </authorList>
    </citation>
    <scope>NUCLEOTIDE SEQUENCE [LARGE SCALE GENOMIC DNA]</scope>
</reference>
<sequence>MGRFNSAKSVEKRHSDTAQLVLQSHTAVNGEVIHPIHSVTLGMEQPGPHSGHWVPLHRAGSRVITAETLHSILRHERQGCNSRDSGRE</sequence>
<organism evidence="1 2">
    <name type="scientific">Somion occarium</name>
    <dbReference type="NCBI Taxonomy" id="3059160"/>
    <lineage>
        <taxon>Eukaryota</taxon>
        <taxon>Fungi</taxon>
        <taxon>Dikarya</taxon>
        <taxon>Basidiomycota</taxon>
        <taxon>Agaricomycotina</taxon>
        <taxon>Agaricomycetes</taxon>
        <taxon>Polyporales</taxon>
        <taxon>Cerrenaceae</taxon>
        <taxon>Somion</taxon>
    </lineage>
</organism>
<proteinExistence type="predicted"/>
<evidence type="ECO:0000313" key="2">
    <source>
        <dbReference type="Proteomes" id="UP001497453"/>
    </source>
</evidence>